<name>A0A1Q3AXE4_CEPFO</name>
<dbReference type="Pfam" id="PF20167">
    <property type="entry name" value="Transposase_32"/>
    <property type="match status" value="1"/>
</dbReference>
<dbReference type="EMBL" id="BDDD01000143">
    <property type="protein sequence ID" value="GAV60325.1"/>
    <property type="molecule type" value="Genomic_DNA"/>
</dbReference>
<feature type="domain" description="Putative plant transposon protein" evidence="2">
    <location>
        <begin position="25"/>
        <end position="206"/>
    </location>
</feature>
<evidence type="ECO:0000313" key="3">
    <source>
        <dbReference type="EMBL" id="GAV60325.1"/>
    </source>
</evidence>
<feature type="region of interest" description="Disordered" evidence="1">
    <location>
        <begin position="254"/>
        <end position="288"/>
    </location>
</feature>
<dbReference type="Proteomes" id="UP000187406">
    <property type="component" value="Unassembled WGS sequence"/>
</dbReference>
<keyword evidence="4" id="KW-1185">Reference proteome</keyword>
<evidence type="ECO:0000313" key="4">
    <source>
        <dbReference type="Proteomes" id="UP000187406"/>
    </source>
</evidence>
<sequence>MGGRNIDLQFCSSEFSFVSWLEDLNLIPLVQISDPYYIKLVKEFYSNLRIASNHNEEFALTSTVKGEIIYLNARILASILHIPHTGIYVFEHKKWPEVEGFHPNHILSILYPNDPNVHPNMALTTNRLSVDHRLLHHLIVHQILPTGGGYAKLSRMQVFLMWCILSKIEFCFPLLMLKTMVRAFHQKKSVLPFGSILTKVFLHFHIRLEGEVATKLKKEDTYNKSTLNQMGWKKEQGIWTYCPRADQAPRIAREEQEDNPPWEQTAPAQTGPAQAQTAPAQAQGSSSTTDFDRMMEVMQSQFASMQASFDGQFKEIKMQLGSLAADHKILHKNYEDVDEGVYYDLRVIKRRLKRLEHNLAKAKIFDHCTDTSGDDDDSSSDSVHPPPAES</sequence>
<proteinExistence type="predicted"/>
<feature type="compositionally biased region" description="Low complexity" evidence="1">
    <location>
        <begin position="264"/>
        <end position="288"/>
    </location>
</feature>
<protein>
    <recommendedName>
        <fullName evidence="2">Putative plant transposon protein domain-containing protein</fullName>
    </recommendedName>
</protein>
<dbReference type="InterPro" id="IPR046796">
    <property type="entry name" value="Transposase_32_dom"/>
</dbReference>
<accession>A0A1Q3AXE4</accession>
<gene>
    <name evidence="3" type="ORF">CFOL_v3_03856</name>
</gene>
<feature type="region of interest" description="Disordered" evidence="1">
    <location>
        <begin position="367"/>
        <end position="390"/>
    </location>
</feature>
<comment type="caution">
    <text evidence="3">The sequence shown here is derived from an EMBL/GenBank/DDBJ whole genome shotgun (WGS) entry which is preliminary data.</text>
</comment>
<organism evidence="3 4">
    <name type="scientific">Cephalotus follicularis</name>
    <name type="common">Albany pitcher plant</name>
    <dbReference type="NCBI Taxonomy" id="3775"/>
    <lineage>
        <taxon>Eukaryota</taxon>
        <taxon>Viridiplantae</taxon>
        <taxon>Streptophyta</taxon>
        <taxon>Embryophyta</taxon>
        <taxon>Tracheophyta</taxon>
        <taxon>Spermatophyta</taxon>
        <taxon>Magnoliopsida</taxon>
        <taxon>eudicotyledons</taxon>
        <taxon>Gunneridae</taxon>
        <taxon>Pentapetalae</taxon>
        <taxon>rosids</taxon>
        <taxon>fabids</taxon>
        <taxon>Oxalidales</taxon>
        <taxon>Cephalotaceae</taxon>
        <taxon>Cephalotus</taxon>
    </lineage>
</organism>
<evidence type="ECO:0000256" key="1">
    <source>
        <dbReference type="SAM" id="MobiDB-lite"/>
    </source>
</evidence>
<dbReference type="AlphaFoldDB" id="A0A1Q3AXE4"/>
<evidence type="ECO:0000259" key="2">
    <source>
        <dbReference type="Pfam" id="PF20167"/>
    </source>
</evidence>
<reference evidence="4" key="1">
    <citation type="submission" date="2016-04" db="EMBL/GenBank/DDBJ databases">
        <title>Cephalotus genome sequencing.</title>
        <authorList>
            <person name="Fukushima K."/>
            <person name="Hasebe M."/>
            <person name="Fang X."/>
        </authorList>
    </citation>
    <scope>NUCLEOTIDE SEQUENCE [LARGE SCALE GENOMIC DNA]</scope>
    <source>
        <strain evidence="4">cv. St1</strain>
    </source>
</reference>
<dbReference type="InParanoid" id="A0A1Q3AXE4"/>